<dbReference type="Proteomes" id="UP000198327">
    <property type="component" value="Unassembled WGS sequence"/>
</dbReference>
<gene>
    <name evidence="1" type="ORF">SAMN05421642_101569</name>
</gene>
<keyword evidence="2" id="KW-1185">Reference proteome</keyword>
<dbReference type="AlphaFoldDB" id="A0A239DIS0"/>
<proteinExistence type="predicted"/>
<dbReference type="EMBL" id="FZOW01000001">
    <property type="protein sequence ID" value="SNS31842.1"/>
    <property type="molecule type" value="Genomic_DNA"/>
</dbReference>
<evidence type="ECO:0000313" key="1">
    <source>
        <dbReference type="EMBL" id="SNS31842.1"/>
    </source>
</evidence>
<reference evidence="2" key="1">
    <citation type="submission" date="2017-06" db="EMBL/GenBank/DDBJ databases">
        <authorList>
            <person name="Varghese N."/>
            <person name="Submissions S."/>
        </authorList>
    </citation>
    <scope>NUCLEOTIDE SEQUENCE [LARGE SCALE GENOMIC DNA]</scope>
    <source>
        <strain evidence="2">JCM 23211</strain>
    </source>
</reference>
<organism evidence="1 2">
    <name type="scientific">Rhodococcoides kyotonense</name>
    <dbReference type="NCBI Taxonomy" id="398843"/>
    <lineage>
        <taxon>Bacteria</taxon>
        <taxon>Bacillati</taxon>
        <taxon>Actinomycetota</taxon>
        <taxon>Actinomycetes</taxon>
        <taxon>Mycobacteriales</taxon>
        <taxon>Nocardiaceae</taxon>
        <taxon>Rhodococcoides</taxon>
    </lineage>
</organism>
<protein>
    <submittedName>
        <fullName evidence="1">Uncharacterized protein</fullName>
    </submittedName>
</protein>
<evidence type="ECO:0000313" key="2">
    <source>
        <dbReference type="Proteomes" id="UP000198327"/>
    </source>
</evidence>
<name>A0A239DIS0_9NOCA</name>
<sequence>MRATNPVIRPSRGPGPIPAPMYNAVANPLITMPDTIIGILIASESTSGSQFNDTSTAIAMTTTLLTVPSPGFCRNGIHTRSTAIPVSAVIVPKLRSTCRPTPW</sequence>
<accession>A0A239DIS0</accession>